<dbReference type="SUPFAM" id="SSF53474">
    <property type="entry name" value="alpha/beta-Hydrolases"/>
    <property type="match status" value="1"/>
</dbReference>
<keyword evidence="3" id="KW-1185">Reference proteome</keyword>
<dbReference type="AlphaFoldDB" id="A0A158EDF2"/>
<dbReference type="RefSeq" id="WP_062611034.1">
    <property type="nucleotide sequence ID" value="NZ_FCOX02000063.1"/>
</dbReference>
<name>A0A158EDF2_9BURK</name>
<dbReference type="Pfam" id="PF12697">
    <property type="entry name" value="Abhydrolase_6"/>
    <property type="match status" value="1"/>
</dbReference>
<keyword evidence="2" id="KW-0378">Hydrolase</keyword>
<dbReference type="EMBL" id="FCOX02000063">
    <property type="protein sequence ID" value="SAL04426.1"/>
    <property type="molecule type" value="Genomic_DNA"/>
</dbReference>
<dbReference type="PANTHER" id="PTHR43798">
    <property type="entry name" value="MONOACYLGLYCEROL LIPASE"/>
    <property type="match status" value="1"/>
</dbReference>
<gene>
    <name evidence="2" type="ORF">AWB78_06959</name>
</gene>
<organism evidence="2 3">
    <name type="scientific">Caballeronia calidae</name>
    <dbReference type="NCBI Taxonomy" id="1777139"/>
    <lineage>
        <taxon>Bacteria</taxon>
        <taxon>Pseudomonadati</taxon>
        <taxon>Pseudomonadota</taxon>
        <taxon>Betaproteobacteria</taxon>
        <taxon>Burkholderiales</taxon>
        <taxon>Burkholderiaceae</taxon>
        <taxon>Caballeronia</taxon>
    </lineage>
</organism>
<dbReference type="GO" id="GO:0016787">
    <property type="term" value="F:hydrolase activity"/>
    <property type="evidence" value="ECO:0007669"/>
    <property type="project" value="UniProtKB-KW"/>
</dbReference>
<dbReference type="InterPro" id="IPR029058">
    <property type="entry name" value="AB_hydrolase_fold"/>
</dbReference>
<evidence type="ECO:0000313" key="2">
    <source>
        <dbReference type="EMBL" id="SAL04426.1"/>
    </source>
</evidence>
<dbReference type="InterPro" id="IPR000073">
    <property type="entry name" value="AB_hydrolase_1"/>
</dbReference>
<proteinExistence type="predicted"/>
<sequence length="291" mass="31571">MNTRAELSTFADPQLTFATIPSGISIPYVDIGSGEPLLFVHGSLCDYRFWDPQINALSSDFRCIAPSLSHYWPAADAAIQSDFTIENHVAELADFIVELGPAPVHVIGHSRGAAVAFMLAHNCPHLVKTLTLADPAGPLQLDQTGQASLPAAVIALRSKVADLIESGNVLDGLEMFVDSVSVPGSWRKSPERFRRMAIDNAKTLPLQFREELPAYSYGASLGIVSRTLLIDGQHSPHMYRNNVAKLAEWIGLAERETISGASHGMNVAKPAAFNRAIRSFIQSQNLELSLV</sequence>
<protein>
    <submittedName>
        <fullName evidence="2">Alpha/beta hydrolase</fullName>
    </submittedName>
</protein>
<evidence type="ECO:0000313" key="3">
    <source>
        <dbReference type="Proteomes" id="UP000071859"/>
    </source>
</evidence>
<dbReference type="Gene3D" id="3.40.50.1820">
    <property type="entry name" value="alpha/beta hydrolase"/>
    <property type="match status" value="1"/>
</dbReference>
<dbReference type="Proteomes" id="UP000071859">
    <property type="component" value="Unassembled WGS sequence"/>
</dbReference>
<dbReference type="OrthoDB" id="6117067at2"/>
<evidence type="ECO:0000259" key="1">
    <source>
        <dbReference type="Pfam" id="PF12697"/>
    </source>
</evidence>
<feature type="domain" description="AB hydrolase-1" evidence="1">
    <location>
        <begin position="37"/>
        <end position="276"/>
    </location>
</feature>
<comment type="caution">
    <text evidence="2">The sequence shown here is derived from an EMBL/GenBank/DDBJ whole genome shotgun (WGS) entry which is preliminary data.</text>
</comment>
<dbReference type="InterPro" id="IPR050266">
    <property type="entry name" value="AB_hydrolase_sf"/>
</dbReference>
<reference evidence="2" key="1">
    <citation type="submission" date="2016-01" db="EMBL/GenBank/DDBJ databases">
        <authorList>
            <person name="Peeters C."/>
        </authorList>
    </citation>
    <scope>NUCLEOTIDE SEQUENCE</scope>
    <source>
        <strain evidence="2">LMG 29321</strain>
    </source>
</reference>
<accession>A0A158EDF2</accession>